<evidence type="ECO:0000313" key="2">
    <source>
        <dbReference type="WBParaSite" id="Hba_06651"/>
    </source>
</evidence>
<proteinExistence type="predicted"/>
<accession>A0A1I7WND3</accession>
<evidence type="ECO:0000313" key="1">
    <source>
        <dbReference type="Proteomes" id="UP000095283"/>
    </source>
</evidence>
<organism evidence="1 2">
    <name type="scientific">Heterorhabditis bacteriophora</name>
    <name type="common">Entomopathogenic nematode worm</name>
    <dbReference type="NCBI Taxonomy" id="37862"/>
    <lineage>
        <taxon>Eukaryota</taxon>
        <taxon>Metazoa</taxon>
        <taxon>Ecdysozoa</taxon>
        <taxon>Nematoda</taxon>
        <taxon>Chromadorea</taxon>
        <taxon>Rhabditida</taxon>
        <taxon>Rhabditina</taxon>
        <taxon>Rhabditomorpha</taxon>
        <taxon>Strongyloidea</taxon>
        <taxon>Heterorhabditidae</taxon>
        <taxon>Heterorhabditis</taxon>
    </lineage>
</organism>
<sequence>MSDLLTVSIKFVELYFYPSFTCNIRDKVFIQASIKSSIIFPEYYYFDYHCVLITSAQFELDEEEYSDYNMGNLVSTLDYKNMTSFPRDRHMLTKSIIKLREHKKERKKGLGRKKNKNKENGFLYKFVIFCYNYKFVSLKKL</sequence>
<name>A0A1I7WND3_HETBA</name>
<reference evidence="2" key="1">
    <citation type="submission" date="2016-11" db="UniProtKB">
        <authorList>
            <consortium name="WormBaseParasite"/>
        </authorList>
    </citation>
    <scope>IDENTIFICATION</scope>
</reference>
<protein>
    <submittedName>
        <fullName evidence="2">Uncharacterized protein</fullName>
    </submittedName>
</protein>
<dbReference type="AlphaFoldDB" id="A0A1I7WND3"/>
<dbReference type="WBParaSite" id="Hba_06651">
    <property type="protein sequence ID" value="Hba_06651"/>
    <property type="gene ID" value="Hba_06651"/>
</dbReference>
<keyword evidence="1" id="KW-1185">Reference proteome</keyword>
<dbReference type="Proteomes" id="UP000095283">
    <property type="component" value="Unplaced"/>
</dbReference>